<reference evidence="3" key="3">
    <citation type="submission" date="2025-09" db="UniProtKB">
        <authorList>
            <consortium name="Ensembl"/>
        </authorList>
    </citation>
    <scope>IDENTIFICATION</scope>
</reference>
<dbReference type="PROSITE" id="PS51450">
    <property type="entry name" value="LRR"/>
    <property type="match status" value="1"/>
</dbReference>
<dbReference type="SMART" id="SM00368">
    <property type="entry name" value="LRR_RI"/>
    <property type="match status" value="13"/>
</dbReference>
<proteinExistence type="predicted"/>
<reference evidence="3" key="2">
    <citation type="submission" date="2025-08" db="UniProtKB">
        <authorList>
            <consortium name="Ensembl"/>
        </authorList>
    </citation>
    <scope>IDENTIFICATION</scope>
</reference>
<keyword evidence="4" id="KW-1185">Reference proteome</keyword>
<accession>A0A4W6FSL7</accession>
<sequence>SIPLCLQTFVFRLADCGLSETHCEVVASALKSNPSHLRDLDLSYNKLKDPGVKILSDGLKSPNCKLETLSLCSLSEISCSSLVSALKSNPSHLRELILSRNDLQDSGVKELCGFLQSPDCRLETLRYIDCGLSETHCEVVASALKSNPSHLTELDLSRNNNLQDSGVKILSDGLKSPNCKLETLRLSEISCSSLVSALKSNPSHLRHLNLSLNKLQDPGVKELCGFLQSPDCRLETLRLSLCRLSEISCSSLVSALKSNPSHLRDLDLSDNNLQDSGVKKLCGFLQSPDCRLETLWLLGCSLSVISCSSLVSALKSNPSHLTELELSNNYLKDSGVKKLCGFLQSPDCRLETLRLSHCSLSEISCSSLVSALKSNPSHLRDLNLSHNDLNDSGVKELCGFLQSPDCRLETLRSDSIFYFLVEKTRKALYEYSPFTLELMISGFNE</sequence>
<dbReference type="InParanoid" id="A0A4W6FSL7"/>
<dbReference type="PANTHER" id="PTHR24106">
    <property type="entry name" value="NACHT, LRR AND CARD DOMAINS-CONTAINING"/>
    <property type="match status" value="1"/>
</dbReference>
<protein>
    <recommendedName>
        <fullName evidence="5">NACHT LRR and PYD domain-containing protein</fullName>
    </recommendedName>
</protein>
<keyword evidence="2" id="KW-0677">Repeat</keyword>
<organism evidence="3 4">
    <name type="scientific">Lates calcarifer</name>
    <name type="common">Barramundi</name>
    <name type="synonym">Holocentrus calcarifer</name>
    <dbReference type="NCBI Taxonomy" id="8187"/>
    <lineage>
        <taxon>Eukaryota</taxon>
        <taxon>Metazoa</taxon>
        <taxon>Chordata</taxon>
        <taxon>Craniata</taxon>
        <taxon>Vertebrata</taxon>
        <taxon>Euteleostomi</taxon>
        <taxon>Actinopterygii</taxon>
        <taxon>Neopterygii</taxon>
        <taxon>Teleostei</taxon>
        <taxon>Neoteleostei</taxon>
        <taxon>Acanthomorphata</taxon>
        <taxon>Carangaria</taxon>
        <taxon>Carangaria incertae sedis</taxon>
        <taxon>Centropomidae</taxon>
        <taxon>Lates</taxon>
    </lineage>
</organism>
<dbReference type="Proteomes" id="UP000314980">
    <property type="component" value="Unassembled WGS sequence"/>
</dbReference>
<evidence type="ECO:0000313" key="4">
    <source>
        <dbReference type="Proteomes" id="UP000314980"/>
    </source>
</evidence>
<evidence type="ECO:0000313" key="3">
    <source>
        <dbReference type="Ensembl" id="ENSLCAP00010054127.1"/>
    </source>
</evidence>
<dbReference type="Ensembl" id="ENSLCAT00010055535.1">
    <property type="protein sequence ID" value="ENSLCAP00010054127.1"/>
    <property type="gene ID" value="ENSLCAG00010025201.1"/>
</dbReference>
<dbReference type="AlphaFoldDB" id="A0A4W6FSL7"/>
<name>A0A4W6FSL7_LATCA</name>
<dbReference type="InterPro" id="IPR001611">
    <property type="entry name" value="Leu-rich_rpt"/>
</dbReference>
<evidence type="ECO:0000256" key="1">
    <source>
        <dbReference type="ARBA" id="ARBA00022614"/>
    </source>
</evidence>
<dbReference type="SUPFAM" id="SSF52047">
    <property type="entry name" value="RNI-like"/>
    <property type="match status" value="2"/>
</dbReference>
<dbReference type="InterPro" id="IPR051261">
    <property type="entry name" value="NLR"/>
</dbReference>
<dbReference type="Pfam" id="PF13516">
    <property type="entry name" value="LRR_6"/>
    <property type="match status" value="7"/>
</dbReference>
<reference evidence="4" key="1">
    <citation type="submission" date="2015-09" db="EMBL/GenBank/DDBJ databases">
        <authorList>
            <person name="Sai Rama Sridatta P."/>
        </authorList>
    </citation>
    <scope>NUCLEOTIDE SEQUENCE [LARGE SCALE GENOMIC DNA]</scope>
</reference>
<evidence type="ECO:0000256" key="2">
    <source>
        <dbReference type="ARBA" id="ARBA00022737"/>
    </source>
</evidence>
<dbReference type="Pfam" id="PF00560">
    <property type="entry name" value="LRR_1"/>
    <property type="match status" value="1"/>
</dbReference>
<dbReference type="InterPro" id="IPR032675">
    <property type="entry name" value="LRR_dom_sf"/>
</dbReference>
<keyword evidence="1" id="KW-0433">Leucine-rich repeat</keyword>
<evidence type="ECO:0008006" key="5">
    <source>
        <dbReference type="Google" id="ProtNLM"/>
    </source>
</evidence>
<dbReference type="GeneTree" id="ENSGT01070000253760"/>
<dbReference type="Gene3D" id="3.80.10.10">
    <property type="entry name" value="Ribonuclease Inhibitor"/>
    <property type="match status" value="4"/>
</dbReference>